<keyword evidence="2" id="KW-1185">Reference proteome</keyword>
<name>A0A7R9AJ40_9CRUS</name>
<proteinExistence type="predicted"/>
<dbReference type="EMBL" id="LR917273">
    <property type="protein sequence ID" value="CAD7255115.1"/>
    <property type="molecule type" value="Genomic_DNA"/>
</dbReference>
<sequence length="89" mass="9822">MTIALIILFSQYMKKVSLPVPVYSKSKGFNFAWIAVFELFPVSASLVFPRGARGDSASGGVMVDDVARFLRGRRSGCGRSHRLPTVRRS</sequence>
<feature type="non-terminal residue" evidence="1">
    <location>
        <position position="89"/>
    </location>
</feature>
<dbReference type="Proteomes" id="UP000677054">
    <property type="component" value="Unassembled WGS sequence"/>
</dbReference>
<dbReference type="AlphaFoldDB" id="A0A7R9AJ40"/>
<organism evidence="1">
    <name type="scientific">Darwinula stevensoni</name>
    <dbReference type="NCBI Taxonomy" id="69355"/>
    <lineage>
        <taxon>Eukaryota</taxon>
        <taxon>Metazoa</taxon>
        <taxon>Ecdysozoa</taxon>
        <taxon>Arthropoda</taxon>
        <taxon>Crustacea</taxon>
        <taxon>Oligostraca</taxon>
        <taxon>Ostracoda</taxon>
        <taxon>Podocopa</taxon>
        <taxon>Podocopida</taxon>
        <taxon>Darwinulocopina</taxon>
        <taxon>Darwinuloidea</taxon>
        <taxon>Darwinulidae</taxon>
        <taxon>Darwinula</taxon>
    </lineage>
</organism>
<reference evidence="1" key="1">
    <citation type="submission" date="2020-11" db="EMBL/GenBank/DDBJ databases">
        <authorList>
            <person name="Tran Van P."/>
        </authorList>
    </citation>
    <scope>NUCLEOTIDE SEQUENCE</scope>
</reference>
<evidence type="ECO:0000313" key="2">
    <source>
        <dbReference type="Proteomes" id="UP000677054"/>
    </source>
</evidence>
<dbReference type="EMBL" id="CAJPEV010017755">
    <property type="protein sequence ID" value="CAG0907554.1"/>
    <property type="molecule type" value="Genomic_DNA"/>
</dbReference>
<accession>A0A7R9AJ40</accession>
<gene>
    <name evidence="1" type="ORF">DSTB1V02_LOCUS14860</name>
</gene>
<protein>
    <submittedName>
        <fullName evidence="1">Uncharacterized protein</fullName>
    </submittedName>
</protein>
<evidence type="ECO:0000313" key="1">
    <source>
        <dbReference type="EMBL" id="CAD7255115.1"/>
    </source>
</evidence>